<evidence type="ECO:0000256" key="1">
    <source>
        <dbReference type="ARBA" id="ARBA00004141"/>
    </source>
</evidence>
<keyword evidence="3 5" id="KW-0812">Transmembrane</keyword>
<feature type="repeat" description="Solcar" evidence="5">
    <location>
        <begin position="1"/>
        <end position="73"/>
    </location>
</feature>
<dbReference type="Pfam" id="PF00153">
    <property type="entry name" value="Mito_carr"/>
    <property type="match status" value="1"/>
</dbReference>
<evidence type="ECO:0000256" key="4">
    <source>
        <dbReference type="ARBA" id="ARBA00023136"/>
    </source>
</evidence>
<accession>A0A3Q4GMG1</accession>
<dbReference type="PANTHER" id="PTHR46181:SF2">
    <property type="entry name" value="MITOCHONDRIAL GLYCINE TRANSPORTER B"/>
    <property type="match status" value="1"/>
</dbReference>
<dbReference type="AlphaFoldDB" id="A0A3Q4GMG1"/>
<dbReference type="STRING" id="32507.ENSNBRP00000010755"/>
<evidence type="ECO:0000313" key="7">
    <source>
        <dbReference type="Ensembl" id="ENSNBRP00000010755.1"/>
    </source>
</evidence>
<evidence type="ECO:0000256" key="3">
    <source>
        <dbReference type="ARBA" id="ARBA00022692"/>
    </source>
</evidence>
<dbReference type="InterPro" id="IPR018108">
    <property type="entry name" value="MCP_transmembrane"/>
</dbReference>
<dbReference type="GO" id="GO:1904983">
    <property type="term" value="P:glycine import into mitochondrion"/>
    <property type="evidence" value="ECO:0007669"/>
    <property type="project" value="TreeGrafter"/>
</dbReference>
<dbReference type="Ensembl" id="ENSNBRT00000011056.1">
    <property type="protein sequence ID" value="ENSNBRP00000010755.1"/>
    <property type="gene ID" value="ENSNBRG00000008381.1"/>
</dbReference>
<evidence type="ECO:0008006" key="9">
    <source>
        <dbReference type="Google" id="ProtNLM"/>
    </source>
</evidence>
<dbReference type="GO" id="GO:0016020">
    <property type="term" value="C:membrane"/>
    <property type="evidence" value="ECO:0007669"/>
    <property type="project" value="UniProtKB-SubCell"/>
</dbReference>
<dbReference type="Proteomes" id="UP000261580">
    <property type="component" value="Unassembled WGS sequence"/>
</dbReference>
<comment type="similarity">
    <text evidence="2 6">Belongs to the mitochondrial carrier (TC 2.A.29) family.</text>
</comment>
<dbReference type="GO" id="GO:0005739">
    <property type="term" value="C:mitochondrion"/>
    <property type="evidence" value="ECO:0007669"/>
    <property type="project" value="TreeGrafter"/>
</dbReference>
<dbReference type="GeneTree" id="ENSGT00550000075117"/>
<organism evidence="7 8">
    <name type="scientific">Neolamprologus brichardi</name>
    <name type="common">Fairy cichlid</name>
    <name type="synonym">Lamprologus brichardi</name>
    <dbReference type="NCBI Taxonomy" id="32507"/>
    <lineage>
        <taxon>Eukaryota</taxon>
        <taxon>Metazoa</taxon>
        <taxon>Chordata</taxon>
        <taxon>Craniata</taxon>
        <taxon>Vertebrata</taxon>
        <taxon>Euteleostomi</taxon>
        <taxon>Actinopterygii</taxon>
        <taxon>Neopterygii</taxon>
        <taxon>Teleostei</taxon>
        <taxon>Neoteleostei</taxon>
        <taxon>Acanthomorphata</taxon>
        <taxon>Ovalentaria</taxon>
        <taxon>Cichlomorphae</taxon>
        <taxon>Cichliformes</taxon>
        <taxon>Cichlidae</taxon>
        <taxon>African cichlids</taxon>
        <taxon>Pseudocrenilabrinae</taxon>
        <taxon>Lamprologini</taxon>
        <taxon>Neolamprologus</taxon>
    </lineage>
</organism>
<reference evidence="7" key="1">
    <citation type="submission" date="2025-08" db="UniProtKB">
        <authorList>
            <consortium name="Ensembl"/>
        </authorList>
    </citation>
    <scope>IDENTIFICATION</scope>
</reference>
<dbReference type="SUPFAM" id="SSF103506">
    <property type="entry name" value="Mitochondrial carrier"/>
    <property type="match status" value="1"/>
</dbReference>
<sequence>MASVVTQPADVVKTHIQVRPSHCSTAGAVRLLFWPFLQEYGMAGFFRGAVPRSLRRTLMAAMAWTVYEQLRNTLDQQLIIDEYG</sequence>
<dbReference type="PROSITE" id="PS50920">
    <property type="entry name" value="SOLCAR"/>
    <property type="match status" value="1"/>
</dbReference>
<evidence type="ECO:0000256" key="6">
    <source>
        <dbReference type="RuleBase" id="RU000488"/>
    </source>
</evidence>
<keyword evidence="4 5" id="KW-0472">Membrane</keyword>
<keyword evidence="6" id="KW-0813">Transport</keyword>
<evidence type="ECO:0000256" key="5">
    <source>
        <dbReference type="PROSITE-ProRule" id="PRU00282"/>
    </source>
</evidence>
<evidence type="ECO:0000256" key="2">
    <source>
        <dbReference type="ARBA" id="ARBA00006375"/>
    </source>
</evidence>
<dbReference type="PANTHER" id="PTHR46181">
    <property type="entry name" value="MITOCHONDRIAL GLYCINE TRANSPORTER"/>
    <property type="match status" value="1"/>
</dbReference>
<dbReference type="InterPro" id="IPR023395">
    <property type="entry name" value="MCP_dom_sf"/>
</dbReference>
<keyword evidence="8" id="KW-1185">Reference proteome</keyword>
<dbReference type="GO" id="GO:0015187">
    <property type="term" value="F:glycine transmembrane transporter activity"/>
    <property type="evidence" value="ECO:0007669"/>
    <property type="project" value="TreeGrafter"/>
</dbReference>
<evidence type="ECO:0000313" key="8">
    <source>
        <dbReference type="Proteomes" id="UP000261580"/>
    </source>
</evidence>
<proteinExistence type="inferred from homology"/>
<dbReference type="Gene3D" id="1.50.40.10">
    <property type="entry name" value="Mitochondrial carrier domain"/>
    <property type="match status" value="1"/>
</dbReference>
<comment type="subcellular location">
    <subcellularLocation>
        <location evidence="1">Membrane</location>
        <topology evidence="1">Multi-pass membrane protein</topology>
    </subcellularLocation>
</comment>
<protein>
    <recommendedName>
        <fullName evidence="9">Solute carrier family 25 member 38</fullName>
    </recommendedName>
</protein>
<reference evidence="7" key="2">
    <citation type="submission" date="2025-09" db="UniProtKB">
        <authorList>
            <consortium name="Ensembl"/>
        </authorList>
    </citation>
    <scope>IDENTIFICATION</scope>
</reference>
<name>A0A3Q4GMG1_NEOBR</name>